<dbReference type="GO" id="GO:0016787">
    <property type="term" value="F:hydrolase activity"/>
    <property type="evidence" value="ECO:0007669"/>
    <property type="project" value="InterPro"/>
</dbReference>
<dbReference type="NCBIfam" id="NF033503">
    <property type="entry name" value="LarB"/>
    <property type="match status" value="1"/>
</dbReference>
<dbReference type="OrthoDB" id="9782511at2"/>
<dbReference type="SUPFAM" id="SSF52255">
    <property type="entry name" value="N5-CAIR mutase (phosphoribosylaminoimidazole carboxylase, PurE)"/>
    <property type="match status" value="1"/>
</dbReference>
<evidence type="ECO:0000259" key="2">
    <source>
        <dbReference type="SMART" id="SM01001"/>
    </source>
</evidence>
<dbReference type="AlphaFoldDB" id="K9VM32"/>
<evidence type="ECO:0000256" key="1">
    <source>
        <dbReference type="SAM" id="MobiDB-lite"/>
    </source>
</evidence>
<feature type="compositionally biased region" description="Basic and acidic residues" evidence="1">
    <location>
        <begin position="257"/>
        <end position="266"/>
    </location>
</feature>
<organism evidence="3 4">
    <name type="scientific">Phormidium nigroviride PCC 7112</name>
    <dbReference type="NCBI Taxonomy" id="179408"/>
    <lineage>
        <taxon>Bacteria</taxon>
        <taxon>Bacillati</taxon>
        <taxon>Cyanobacteriota</taxon>
        <taxon>Cyanophyceae</taxon>
        <taxon>Oscillatoriophycideae</taxon>
        <taxon>Oscillatoriales</taxon>
        <taxon>Oscillatoriaceae</taxon>
        <taxon>Phormidium</taxon>
    </lineage>
</organism>
<evidence type="ECO:0000313" key="4">
    <source>
        <dbReference type="Proteomes" id="UP000010478"/>
    </source>
</evidence>
<keyword evidence="4" id="KW-1185">Reference proteome</keyword>
<reference evidence="3 4" key="1">
    <citation type="submission" date="2012-05" db="EMBL/GenBank/DDBJ databases">
        <title>Finished chromosome of genome of Oscillatoria sp. PCC 7112.</title>
        <authorList>
            <consortium name="US DOE Joint Genome Institute"/>
            <person name="Gugger M."/>
            <person name="Coursin T."/>
            <person name="Rippka R."/>
            <person name="Tandeau De Marsac N."/>
            <person name="Huntemann M."/>
            <person name="Wei C.-L."/>
            <person name="Han J."/>
            <person name="Detter J.C."/>
            <person name="Han C."/>
            <person name="Tapia R."/>
            <person name="Davenport K."/>
            <person name="Daligault H."/>
            <person name="Erkkila T."/>
            <person name="Gu W."/>
            <person name="Munk A.C.C."/>
            <person name="Teshima H."/>
            <person name="Xu Y."/>
            <person name="Chain P."/>
            <person name="Chen A."/>
            <person name="Krypides N."/>
            <person name="Mavromatis K."/>
            <person name="Markowitz V."/>
            <person name="Szeto E."/>
            <person name="Ivanova N."/>
            <person name="Mikhailova N."/>
            <person name="Ovchinnikova G."/>
            <person name="Pagani I."/>
            <person name="Pati A."/>
            <person name="Goodwin L."/>
            <person name="Peters L."/>
            <person name="Pitluck S."/>
            <person name="Woyke T."/>
            <person name="Kerfeld C."/>
        </authorList>
    </citation>
    <scope>NUCLEOTIDE SEQUENCE [LARGE SCALE GENOMIC DNA]</scope>
    <source>
        <strain evidence="3 4">PCC 7112</strain>
    </source>
</reference>
<dbReference type="PANTHER" id="PTHR43064:SF1">
    <property type="entry name" value="SLL1489 PROTEIN"/>
    <property type="match status" value="1"/>
</dbReference>
<dbReference type="PATRIC" id="fig|179408.3.peg.5868"/>
<feature type="region of interest" description="Disordered" evidence="1">
    <location>
        <begin position="256"/>
        <end position="277"/>
    </location>
</feature>
<accession>K9VM32</accession>
<dbReference type="Proteomes" id="UP000010478">
    <property type="component" value="Chromosome"/>
</dbReference>
<dbReference type="EMBL" id="CP003614">
    <property type="protein sequence ID" value="AFZ09011.1"/>
    <property type="molecule type" value="Genomic_DNA"/>
</dbReference>
<feature type="domain" description="PurE" evidence="2">
    <location>
        <begin position="121"/>
        <end position="263"/>
    </location>
</feature>
<protein>
    <submittedName>
        <fullName evidence="3">1-(5-phosphoribosyl)-5-amino-4-imidazole-carboxylate (AIR) carboxylase</fullName>
    </submittedName>
</protein>
<dbReference type="RefSeq" id="WP_015178247.1">
    <property type="nucleotide sequence ID" value="NC_019729.1"/>
</dbReference>
<dbReference type="InterPro" id="IPR039476">
    <property type="entry name" value="P2CMN_synthase_LarB"/>
</dbReference>
<dbReference type="Gene3D" id="3.40.50.1970">
    <property type="match status" value="1"/>
</dbReference>
<proteinExistence type="predicted"/>
<dbReference type="Pfam" id="PF00731">
    <property type="entry name" value="AIRC"/>
    <property type="match status" value="1"/>
</dbReference>
<name>K9VM32_9CYAN</name>
<dbReference type="SMART" id="SM01001">
    <property type="entry name" value="AIRC"/>
    <property type="match status" value="1"/>
</dbReference>
<dbReference type="InterPro" id="IPR000031">
    <property type="entry name" value="PurE_dom"/>
</dbReference>
<dbReference type="eggNOG" id="COG1691">
    <property type="taxonomic scope" value="Bacteria"/>
</dbReference>
<dbReference type="KEGG" id="oni:Osc7112_4724"/>
<evidence type="ECO:0000313" key="3">
    <source>
        <dbReference type="EMBL" id="AFZ09011.1"/>
    </source>
</evidence>
<dbReference type="HOGENOM" id="CLU_065705_0_0_3"/>
<dbReference type="STRING" id="179408.Osc7112_4724"/>
<dbReference type="GO" id="GO:0006189">
    <property type="term" value="P:'de novo' IMP biosynthetic process"/>
    <property type="evidence" value="ECO:0007669"/>
    <property type="project" value="InterPro"/>
</dbReference>
<sequence length="277" mass="29203">MEPEILQKLLESVAAGDISPIAALDKLKHFDFEQVGDFAKIDHHRTLRTGFPEVIWGPGKTPDQIVEIIEAMRGRNSAVMATRIEPEVFEQLQQKIPDLCYYQKARICAISANSPTPQHPGTVTIISAGTADLAVAEEAAVTAELCGFQVRRLWDVGVAGIHRLLSNRHVIVGADVLIAVAGMEGALASVVAGLADCPVIAVPTSVGYGASFGGIAPLLTMLNSCAAGVGVVNIDNGFGAAILACQILRSAGKVKRRGEGEKGREGEELETPSLSSD</sequence>
<dbReference type="PANTHER" id="PTHR43064">
    <property type="entry name" value="PHOSPHORIBOSYLAMINOIMIDAZOLE CARBOXYLASE-RELATED"/>
    <property type="match status" value="1"/>
</dbReference>
<gene>
    <name evidence="3" type="ORF">Osc7112_4724</name>
</gene>